<accession>A0A7R9CWL0</accession>
<proteinExistence type="inferred from homology"/>
<evidence type="ECO:0000256" key="5">
    <source>
        <dbReference type="ARBA" id="ARBA00022454"/>
    </source>
</evidence>
<evidence type="ECO:0000256" key="12">
    <source>
        <dbReference type="ARBA" id="ARBA00022842"/>
    </source>
</evidence>
<evidence type="ECO:0000256" key="18">
    <source>
        <dbReference type="PROSITE-ProRule" id="PRU00471"/>
    </source>
</evidence>
<feature type="coiled-coil region" evidence="19">
    <location>
        <begin position="212"/>
        <end position="344"/>
    </location>
</feature>
<evidence type="ECO:0000256" key="15">
    <source>
        <dbReference type="ARBA" id="ARBA00023242"/>
    </source>
</evidence>
<feature type="coiled-coil region" evidence="19">
    <location>
        <begin position="1025"/>
        <end position="1071"/>
    </location>
</feature>
<dbReference type="PANTHER" id="PTHR18867:SF12">
    <property type="entry name" value="DNA REPAIR PROTEIN RAD50"/>
    <property type="match status" value="1"/>
</dbReference>
<evidence type="ECO:0000256" key="17">
    <source>
        <dbReference type="ARBA" id="ARBA00049360"/>
    </source>
</evidence>
<dbReference type="GO" id="GO:0046872">
    <property type="term" value="F:metal ion binding"/>
    <property type="evidence" value="ECO:0007669"/>
    <property type="project" value="UniProtKB-UniRule"/>
</dbReference>
<keyword evidence="11" id="KW-0067">ATP-binding</keyword>
<dbReference type="GO" id="GO:0003691">
    <property type="term" value="F:double-stranded telomeric DNA binding"/>
    <property type="evidence" value="ECO:0007669"/>
    <property type="project" value="TreeGrafter"/>
</dbReference>
<dbReference type="Gene3D" id="1.10.287.510">
    <property type="entry name" value="Helix hairpin bin"/>
    <property type="match status" value="1"/>
</dbReference>
<feature type="binding site" evidence="18">
    <location>
        <position position="683"/>
    </location>
    <ligand>
        <name>Zn(2+)</name>
        <dbReference type="ChEBI" id="CHEBI:29105"/>
    </ligand>
</feature>
<comment type="subcellular location">
    <subcellularLocation>
        <location evidence="3">Chromosome</location>
    </subcellularLocation>
    <subcellularLocation>
        <location evidence="2">Nucleus</location>
    </subcellularLocation>
</comment>
<feature type="binding site" evidence="18">
    <location>
        <position position="686"/>
    </location>
    <ligand>
        <name>Zn(2+)</name>
        <dbReference type="ChEBI" id="CHEBI:29105"/>
    </ligand>
</feature>
<dbReference type="EMBL" id="OD001861">
    <property type="protein sequence ID" value="CAD7403418.1"/>
    <property type="molecule type" value="Genomic_DNA"/>
</dbReference>
<evidence type="ECO:0000256" key="9">
    <source>
        <dbReference type="ARBA" id="ARBA00022801"/>
    </source>
</evidence>
<dbReference type="Pfam" id="PF04423">
    <property type="entry name" value="Rad50_zn_hook"/>
    <property type="match status" value="1"/>
</dbReference>
<dbReference type="InterPro" id="IPR013134">
    <property type="entry name" value="Zn_hook_RAD50"/>
</dbReference>
<dbReference type="GO" id="GO:0000794">
    <property type="term" value="C:condensed nuclear chromosome"/>
    <property type="evidence" value="ECO:0007669"/>
    <property type="project" value="TreeGrafter"/>
</dbReference>
<evidence type="ECO:0000313" key="21">
    <source>
        <dbReference type="EMBL" id="CAD7403418.1"/>
    </source>
</evidence>
<dbReference type="SUPFAM" id="SSF75712">
    <property type="entry name" value="Rad50 coiled-coil Zn hook"/>
    <property type="match status" value="1"/>
</dbReference>
<comment type="catalytic activity">
    <reaction evidence="17">
        <text>ATP + H2O = ADP + phosphate + H(+)</text>
        <dbReference type="Rhea" id="RHEA:13065"/>
        <dbReference type="ChEBI" id="CHEBI:15377"/>
        <dbReference type="ChEBI" id="CHEBI:15378"/>
        <dbReference type="ChEBI" id="CHEBI:30616"/>
        <dbReference type="ChEBI" id="CHEBI:43474"/>
        <dbReference type="ChEBI" id="CHEBI:456216"/>
    </reaction>
</comment>
<dbReference type="InterPro" id="IPR038729">
    <property type="entry name" value="Rad50/SbcC_AAA"/>
</dbReference>
<dbReference type="GO" id="GO:0000722">
    <property type="term" value="P:telomere maintenance via recombination"/>
    <property type="evidence" value="ECO:0007669"/>
    <property type="project" value="TreeGrafter"/>
</dbReference>
<keyword evidence="7" id="KW-0547">Nucleotide-binding</keyword>
<gene>
    <name evidence="21" type="ORF">TPSB3V08_LOCUS4037</name>
</gene>
<evidence type="ECO:0000259" key="20">
    <source>
        <dbReference type="PROSITE" id="PS51131"/>
    </source>
</evidence>
<evidence type="ECO:0000256" key="8">
    <source>
        <dbReference type="ARBA" id="ARBA00022763"/>
    </source>
</evidence>
<dbReference type="InterPro" id="IPR027417">
    <property type="entry name" value="P-loop_NTPase"/>
</dbReference>
<evidence type="ECO:0000256" key="16">
    <source>
        <dbReference type="ARBA" id="ARBA00023254"/>
    </source>
</evidence>
<dbReference type="Pfam" id="PF13558">
    <property type="entry name" value="SbcC_Walker_B"/>
    <property type="match status" value="1"/>
</dbReference>
<evidence type="ECO:0000256" key="10">
    <source>
        <dbReference type="ARBA" id="ARBA00022833"/>
    </source>
</evidence>
<keyword evidence="6 18" id="KW-0479">Metal-binding</keyword>
<keyword evidence="15" id="KW-0539">Nucleus</keyword>
<keyword evidence="12" id="KW-0460">Magnesium</keyword>
<evidence type="ECO:0000256" key="4">
    <source>
        <dbReference type="ARBA" id="ARBA00009439"/>
    </source>
</evidence>
<comment type="cofactor">
    <cofactor evidence="1">
        <name>Zn(2+)</name>
        <dbReference type="ChEBI" id="CHEBI:29105"/>
    </cofactor>
</comment>
<feature type="coiled-coil region" evidence="19">
    <location>
        <begin position="974"/>
        <end position="1001"/>
    </location>
</feature>
<feature type="coiled-coil region" evidence="19">
    <location>
        <begin position="749"/>
        <end position="912"/>
    </location>
</feature>
<dbReference type="GO" id="GO:0016887">
    <property type="term" value="F:ATP hydrolysis activity"/>
    <property type="evidence" value="ECO:0007669"/>
    <property type="project" value="InterPro"/>
</dbReference>
<dbReference type="GO" id="GO:0006302">
    <property type="term" value="P:double-strand break repair"/>
    <property type="evidence" value="ECO:0007669"/>
    <property type="project" value="InterPro"/>
</dbReference>
<feature type="coiled-coil region" evidence="19">
    <location>
        <begin position="404"/>
        <end position="458"/>
    </location>
</feature>
<protein>
    <recommendedName>
        <fullName evidence="20">Zinc-hook domain-containing protein</fullName>
    </recommendedName>
</protein>
<dbReference type="GO" id="GO:0043047">
    <property type="term" value="F:single-stranded telomeric DNA binding"/>
    <property type="evidence" value="ECO:0007669"/>
    <property type="project" value="TreeGrafter"/>
</dbReference>
<keyword evidence="13 19" id="KW-0175">Coiled coil</keyword>
<evidence type="ECO:0000256" key="14">
    <source>
        <dbReference type="ARBA" id="ARBA00023204"/>
    </source>
</evidence>
<feature type="domain" description="Zinc-hook" evidence="20">
    <location>
        <begin position="638"/>
        <end position="736"/>
    </location>
</feature>
<evidence type="ECO:0000256" key="19">
    <source>
        <dbReference type="SAM" id="Coils"/>
    </source>
</evidence>
<dbReference type="Gene3D" id="3.40.50.300">
    <property type="entry name" value="P-loop containing nucleotide triphosphate hydrolases"/>
    <property type="match status" value="2"/>
</dbReference>
<keyword evidence="10 18" id="KW-0862">Zinc</keyword>
<evidence type="ECO:0000256" key="2">
    <source>
        <dbReference type="ARBA" id="ARBA00004123"/>
    </source>
</evidence>
<comment type="similarity">
    <text evidence="4">Belongs to the SMC family. RAD50 subfamily.</text>
</comment>
<keyword evidence="16" id="KW-0469">Meiosis</keyword>
<keyword evidence="5" id="KW-0158">Chromosome</keyword>
<dbReference type="GO" id="GO:0005524">
    <property type="term" value="F:ATP binding"/>
    <property type="evidence" value="ECO:0007669"/>
    <property type="project" value="UniProtKB-KW"/>
</dbReference>
<feature type="coiled-coil region" evidence="19">
    <location>
        <begin position="490"/>
        <end position="665"/>
    </location>
</feature>
<evidence type="ECO:0000256" key="11">
    <source>
        <dbReference type="ARBA" id="ARBA00022840"/>
    </source>
</evidence>
<name>A0A7R9CWL0_TIMPO</name>
<dbReference type="GO" id="GO:0007004">
    <property type="term" value="P:telomere maintenance via telomerase"/>
    <property type="evidence" value="ECO:0007669"/>
    <property type="project" value="TreeGrafter"/>
</dbReference>
<dbReference type="GO" id="GO:0030870">
    <property type="term" value="C:Mre11 complex"/>
    <property type="evidence" value="ECO:0007669"/>
    <property type="project" value="TreeGrafter"/>
</dbReference>
<dbReference type="PANTHER" id="PTHR18867">
    <property type="entry name" value="RAD50"/>
    <property type="match status" value="1"/>
</dbReference>
<evidence type="ECO:0000256" key="6">
    <source>
        <dbReference type="ARBA" id="ARBA00022723"/>
    </source>
</evidence>
<evidence type="ECO:0000256" key="1">
    <source>
        <dbReference type="ARBA" id="ARBA00001947"/>
    </source>
</evidence>
<dbReference type="GO" id="GO:0070192">
    <property type="term" value="P:chromosome organization involved in meiotic cell cycle"/>
    <property type="evidence" value="ECO:0007669"/>
    <property type="project" value="TreeGrafter"/>
</dbReference>
<evidence type="ECO:0000256" key="3">
    <source>
        <dbReference type="ARBA" id="ARBA00004286"/>
    </source>
</evidence>
<keyword evidence="8" id="KW-0227">DNA damage</keyword>
<dbReference type="GO" id="GO:0051880">
    <property type="term" value="F:G-quadruplex DNA binding"/>
    <property type="evidence" value="ECO:0007669"/>
    <property type="project" value="TreeGrafter"/>
</dbReference>
<keyword evidence="14" id="KW-0234">DNA repair</keyword>
<keyword evidence="9" id="KW-0378">Hydrolase</keyword>
<organism evidence="21">
    <name type="scientific">Timema poppense</name>
    <name type="common">Walking stick</name>
    <dbReference type="NCBI Taxonomy" id="170557"/>
    <lineage>
        <taxon>Eukaryota</taxon>
        <taxon>Metazoa</taxon>
        <taxon>Ecdysozoa</taxon>
        <taxon>Arthropoda</taxon>
        <taxon>Hexapoda</taxon>
        <taxon>Insecta</taxon>
        <taxon>Pterygota</taxon>
        <taxon>Neoptera</taxon>
        <taxon>Polyneoptera</taxon>
        <taxon>Phasmatodea</taxon>
        <taxon>Timematodea</taxon>
        <taxon>Timematoidea</taxon>
        <taxon>Timematidae</taxon>
        <taxon>Timema</taxon>
    </lineage>
</organism>
<evidence type="ECO:0000256" key="7">
    <source>
        <dbReference type="ARBA" id="ARBA00022741"/>
    </source>
</evidence>
<reference evidence="21" key="1">
    <citation type="submission" date="2020-11" db="EMBL/GenBank/DDBJ databases">
        <authorList>
            <person name="Tran Van P."/>
        </authorList>
    </citation>
    <scope>NUCLEOTIDE SEQUENCE</scope>
</reference>
<evidence type="ECO:0000256" key="13">
    <source>
        <dbReference type="ARBA" id="ARBA00023054"/>
    </source>
</evidence>
<dbReference type="SUPFAM" id="SSF52540">
    <property type="entry name" value="P-loop containing nucleoside triphosphate hydrolases"/>
    <property type="match status" value="2"/>
</dbReference>
<dbReference type="PROSITE" id="PS51131">
    <property type="entry name" value="ZN_HOOK"/>
    <property type="match status" value="1"/>
</dbReference>
<dbReference type="Pfam" id="PF13476">
    <property type="entry name" value="AAA_23"/>
    <property type="match status" value="1"/>
</dbReference>
<sequence length="1361" mass="156691">MSKLDSIYLQGVRSYGPFDDDGQSVKFISPITLIMGQNGCGKTTIIEALKYATTGVTPPGSDKGKFFVHDPKLSKVSEVHSLIKLNFVDATQERWTVKRIMEGVQKANDLKFKTLDVTITRTDRNGEKKDYRHRCIEADHILCAALGVSKPILNNVIFCHQEDACWPLDEGKKLKEKFDDIFDVTKYNKCIESVLKLSKKTQDELKVSRETVKRYKILKDEADAKKSKLRDNEQQLVSILEVIQGYTDDLSKKNKRLSELNALEKEINKLLVQLENLRNKMDNVKQQQQDLRQNIKQEFQGSSEELLEAIEDFNSQLRDRENKLTNLERNLKKLLGEEAQLMKTINQKQVQKGRLETEEKQQQDTIKFRNSSLVKLAAELGIETPQQPDLIDVERVTGQVQRKVAIFKDELEATRVQLEREEQKFQTKIDGYREAVAKLNQEIEMKRAQQTAKKSDERSAIRQISAMKVSNKDLEEVESSLDQVKMDLDVATSMHEMENWNEKIAELTEKRTRLEENLEVVDKRVHELQSHSNILAEIKILDRTISEKEEKIKELENTLKKPMMYLFKEFPTARIKQSLNQVLSQCENVIREKTKLQNARQQELTTLKLMYKQQEDKLTSMEEEVRKNEESILEQCGSQDLETSLKTLESEIQELQDEKGVLSSSERMYRHYIEKMRQSEPCCPLCHRSFDSRSSVTELITELNDKASNVPTLVREKESHLNRLLSNQREMLQLKPAYQHCARLKTLEIPSARSELEEIEKKRERVQKQLEEVKGTLTELQTREKVAKGAQGDAVVVDQLQTEVEHVKEKKSRLEKSVQEGPAQNLQDVMEEQKRVRQELNATSKELEDTRFSFNSSKDEIHKLREKKNKLDNNQLKIKGELQARQQLEKKKVECEKEVKSLSMDITDLTEKLQPANKQLEIAVSEKRELQAANRTKIDNKRTEVTNFQKKVDDIIKLQTSIESYEKRGVAQNLEAVKEYIQSLETDKKNLDLQKQQVCEEIDKVKTYLATQKIKERELGDNLKLREKCKEEKDLNLEIATLSEQIHRKNVKEIVKERKELVIAEQDLQKEHSQPTMLAANWPGLLGLALTSLLSAPDLVSTGVQLNLHQVAQVLGTPLGGEKAFAEGSQKQLQNKVDELNTELEGDIYKNANKDYMETSIKITVLEYSAKDLFTYAKAMDWAVTHFHSERMTIINTIIRTLWRQIYCGSDIDYIEIKTSSDKQGTTKRRNYNYRVVQVKGGVEIDMRGRCSGGQKILASLLIRLALAETFSAKCAFFALDEPTANLDRENIDSFASALQEPGPQTSKKQTFNPTGVSLRSFFQLESFKTGQLISLLGDDRTNRRDPSVELLKLPKGAQSF</sequence>